<dbReference type="OrthoDB" id="9812467at2"/>
<dbReference type="RefSeq" id="WP_148914037.1">
    <property type="nucleotide sequence ID" value="NZ_VSZS01000058.1"/>
</dbReference>
<dbReference type="Pfam" id="PF13468">
    <property type="entry name" value="Glyoxalase_3"/>
    <property type="match status" value="1"/>
</dbReference>
<dbReference type="Gene3D" id="3.10.180.10">
    <property type="entry name" value="2,3-Dihydroxybiphenyl 1,2-Dioxygenase, domain 1"/>
    <property type="match status" value="1"/>
</dbReference>
<name>A0A5D4H1C5_9HYPH</name>
<accession>A0A5D4H1C5</accession>
<dbReference type="InterPro" id="IPR029068">
    <property type="entry name" value="Glyas_Bleomycin-R_OHBP_Dase"/>
</dbReference>
<evidence type="ECO:0000313" key="2">
    <source>
        <dbReference type="EMBL" id="TYR33829.1"/>
    </source>
</evidence>
<protein>
    <submittedName>
        <fullName evidence="2">VOC family protein</fullName>
    </submittedName>
</protein>
<reference evidence="2 3" key="1">
    <citation type="submission" date="2019-08" db="EMBL/GenBank/DDBJ databases">
        <authorList>
            <person name="Seo Y.L."/>
        </authorList>
    </citation>
    <scope>NUCLEOTIDE SEQUENCE [LARGE SCALE GENOMIC DNA]</scope>
    <source>
        <strain evidence="2 3">MaA-C15</strain>
    </source>
</reference>
<keyword evidence="3" id="KW-1185">Reference proteome</keyword>
<proteinExistence type="predicted"/>
<reference evidence="2 3" key="2">
    <citation type="submission" date="2019-09" db="EMBL/GenBank/DDBJ databases">
        <title>Mesorhizobium sp. MaA-C15 isolated from Microcystis aeruginosa.</title>
        <authorList>
            <person name="Jeong S.E."/>
            <person name="Jin H.M."/>
            <person name="Jeon C.O."/>
        </authorList>
    </citation>
    <scope>NUCLEOTIDE SEQUENCE [LARGE SCALE GENOMIC DNA]</scope>
    <source>
        <strain evidence="2 3">MaA-C15</strain>
    </source>
</reference>
<gene>
    <name evidence="2" type="ORF">FY036_07210</name>
</gene>
<dbReference type="AlphaFoldDB" id="A0A5D4H1C5"/>
<feature type="domain" description="Glyoxalase-like" evidence="1">
    <location>
        <begin position="11"/>
        <end position="198"/>
    </location>
</feature>
<evidence type="ECO:0000259" key="1">
    <source>
        <dbReference type="Pfam" id="PF13468"/>
    </source>
</evidence>
<dbReference type="EMBL" id="VSZS01000058">
    <property type="protein sequence ID" value="TYR33829.1"/>
    <property type="molecule type" value="Genomic_DNA"/>
</dbReference>
<organism evidence="2 3">
    <name type="scientific">Neoaquamicrobium microcysteis</name>
    <dbReference type="NCBI Taxonomy" id="2682781"/>
    <lineage>
        <taxon>Bacteria</taxon>
        <taxon>Pseudomonadati</taxon>
        <taxon>Pseudomonadota</taxon>
        <taxon>Alphaproteobacteria</taxon>
        <taxon>Hyphomicrobiales</taxon>
        <taxon>Phyllobacteriaceae</taxon>
        <taxon>Neoaquamicrobium</taxon>
    </lineage>
</organism>
<dbReference type="InterPro" id="IPR025870">
    <property type="entry name" value="Glyoxalase-like_dom"/>
</dbReference>
<dbReference type="SUPFAM" id="SSF54593">
    <property type="entry name" value="Glyoxalase/Bleomycin resistance protein/Dihydroxybiphenyl dioxygenase"/>
    <property type="match status" value="1"/>
</dbReference>
<evidence type="ECO:0000313" key="3">
    <source>
        <dbReference type="Proteomes" id="UP000323258"/>
    </source>
</evidence>
<comment type="caution">
    <text evidence="2">The sequence shown here is derived from an EMBL/GenBank/DDBJ whole genome shotgun (WGS) entry which is preliminary data.</text>
</comment>
<dbReference type="Proteomes" id="UP000323258">
    <property type="component" value="Unassembled WGS sequence"/>
</dbReference>
<sequence length="283" mass="29510">MPETAVAPRALDHLVMPTADLGVAQMRLAALGFTVAPQGVHPFGTVNACVYFADGTFIEPLAVGDAAAVEKAVSDGNSFVARDRMFRAAQGEEGLSAIVLSTKDATDDHDAFLRLGISGGDMVEFSRPSVGADGKADTASFRLAFATDGSPGAFLFTCERRRVPAIDRSALERHPNTAVRLAGIHAVSDDTDAFARLVALASDSVARPAGPSGFVIDLANGVIDIAAHTGSTRLVWVTFGVGDLDAAVALFSAKGIGYEMRDNRILVPATAGQGADFLFEETK</sequence>